<protein>
    <recommendedName>
        <fullName evidence="1">Glucosamine inositolphosphorylceramide transferase 1 N-terminal domain-containing protein</fullName>
    </recommendedName>
</protein>
<evidence type="ECO:0000313" key="3">
    <source>
        <dbReference type="Proteomes" id="UP000223606"/>
    </source>
</evidence>
<dbReference type="Pfam" id="PF24793">
    <property type="entry name" value="GINT1_N"/>
    <property type="match status" value="1"/>
</dbReference>
<evidence type="ECO:0000259" key="1">
    <source>
        <dbReference type="Pfam" id="PF24793"/>
    </source>
</evidence>
<accession>A0A2C9D5L3</accession>
<dbReference type="SUPFAM" id="SSF75005">
    <property type="entry name" value="Arabinanase/levansucrase/invertase"/>
    <property type="match status" value="1"/>
</dbReference>
<gene>
    <name evidence="2" type="ORF">HDIA_1264</name>
</gene>
<proteinExistence type="predicted"/>
<dbReference type="EMBL" id="LT960614">
    <property type="protein sequence ID" value="SON54805.1"/>
    <property type="molecule type" value="Genomic_DNA"/>
</dbReference>
<dbReference type="InterPro" id="IPR023296">
    <property type="entry name" value="Glyco_hydro_beta-prop_sf"/>
</dbReference>
<dbReference type="Proteomes" id="UP000223606">
    <property type="component" value="Chromosome 1"/>
</dbReference>
<dbReference type="Gene3D" id="2.115.10.20">
    <property type="entry name" value="Glycosyl hydrolase domain, family 43"/>
    <property type="match status" value="1"/>
</dbReference>
<dbReference type="OrthoDB" id="3771157at2"/>
<evidence type="ECO:0000313" key="2">
    <source>
        <dbReference type="EMBL" id="SON54805.1"/>
    </source>
</evidence>
<sequence length="510" mass="55664">MIVAIHGSPVRLRRWHERLAARLSALADVDLRWSEGEGGSPLPGSVSLLLELERLVLHRLKPGLADPDTAKDPGCPPVGTDKPDIVLDLGDAPLQAAPGSRHLRVLYDGLPGEDALFSAILSGRIPVIEIEDVAAGTILAFANPSPETSGGLRGGIDAVCSRVVTLSERLLKALVSGREPEPLLKATHPGRSPANPLVSGARHIAASAVREAYRLCCHAPHWRIGWRMNDGDGVLDRGDLMGPRWNVLSDPGDHFYADPVPVTWQGKTVLFFEDLDHRVGKGIISAVELDDKGPVGPVRPVLEDPWHLSYPFMIEHGGALYMIPETGGNRDVALYRCVSFPDRWERCAVLLDNIVAADVTIIRHGGRMWMFCATWDDSGGWSDCLSIFHAPDLFGPWTPLAGNPVLIDRDTARPAGDMVLREGKIWRPVQDCSGGYGSALGVMEVTRLDEGGFEQILRHHVRPGPLWPGRKLHTYNRLGRLEVIDGTTYRPKIPWLAAKVDERMAPAASV</sequence>
<dbReference type="KEGG" id="hdi:HDIA_1264"/>
<dbReference type="AlphaFoldDB" id="A0A2C9D5L3"/>
<reference evidence="3" key="1">
    <citation type="submission" date="2017-09" db="EMBL/GenBank/DDBJ databases">
        <title>Genome sequence of Nannocystis excedens DSM 71.</title>
        <authorList>
            <person name="Blom J."/>
        </authorList>
    </citation>
    <scope>NUCLEOTIDE SEQUENCE [LARGE SCALE GENOMIC DNA]</scope>
    <source>
        <strain evidence="3">type strain: E19</strain>
    </source>
</reference>
<organism evidence="2 3">
    <name type="scientific">Hartmannibacter diazotrophicus</name>
    <dbReference type="NCBI Taxonomy" id="1482074"/>
    <lineage>
        <taxon>Bacteria</taxon>
        <taxon>Pseudomonadati</taxon>
        <taxon>Pseudomonadota</taxon>
        <taxon>Alphaproteobacteria</taxon>
        <taxon>Hyphomicrobiales</taxon>
        <taxon>Pleomorphomonadaceae</taxon>
        <taxon>Hartmannibacter</taxon>
    </lineage>
</organism>
<keyword evidence="3" id="KW-1185">Reference proteome</keyword>
<name>A0A2C9D5L3_9HYPH</name>
<dbReference type="RefSeq" id="WP_099555391.1">
    <property type="nucleotide sequence ID" value="NZ_LT960614.1"/>
</dbReference>
<dbReference type="InterPro" id="IPR056442">
    <property type="entry name" value="GINT1_N"/>
</dbReference>
<feature type="domain" description="Glucosamine inositolphosphorylceramide transferase 1 N-terminal" evidence="1">
    <location>
        <begin position="254"/>
        <end position="456"/>
    </location>
</feature>